<proteinExistence type="predicted"/>
<dbReference type="Proteomes" id="UP000049023">
    <property type="component" value="Unassembled WGS sequence"/>
</dbReference>
<organism evidence="2 6">
    <name type="scientific">Mycobacterium tuberculosis</name>
    <dbReference type="NCBI Taxonomy" id="1773"/>
    <lineage>
        <taxon>Bacteria</taxon>
        <taxon>Bacillati</taxon>
        <taxon>Actinomycetota</taxon>
        <taxon>Actinomycetes</taxon>
        <taxon>Mycobacteriales</taxon>
        <taxon>Mycobacteriaceae</taxon>
        <taxon>Mycobacterium</taxon>
        <taxon>Mycobacterium tuberculosis complex</taxon>
    </lineage>
</organism>
<evidence type="ECO:0000313" key="4">
    <source>
        <dbReference type="EMBL" id="COW08567.1"/>
    </source>
</evidence>
<dbReference type="EMBL" id="CNFU01000465">
    <property type="protein sequence ID" value="CKR88981.1"/>
    <property type="molecule type" value="Genomic_DNA"/>
</dbReference>
<evidence type="ECO:0000313" key="3">
    <source>
        <dbReference type="EMBL" id="CKS32347.1"/>
    </source>
</evidence>
<dbReference type="AlphaFoldDB" id="A0A655A0J0"/>
<gene>
    <name evidence="4" type="ORF">ERS007679_03084</name>
    <name evidence="3" type="ORF">ERS027659_02940</name>
    <name evidence="2" type="ORF">ERS027661_02278</name>
</gene>
<name>A0A655A0J0_MYCTX</name>
<accession>A0A655A0J0</accession>
<dbReference type="Proteomes" id="UP000050164">
    <property type="component" value="Unassembled WGS sequence"/>
</dbReference>
<evidence type="ECO:0000313" key="7">
    <source>
        <dbReference type="Proteomes" id="UP000050164"/>
    </source>
</evidence>
<feature type="compositionally biased region" description="Low complexity" evidence="1">
    <location>
        <begin position="1"/>
        <end position="52"/>
    </location>
</feature>
<dbReference type="EMBL" id="CNFT01000780">
    <property type="protein sequence ID" value="CKS32347.1"/>
    <property type="molecule type" value="Genomic_DNA"/>
</dbReference>
<evidence type="ECO:0000313" key="2">
    <source>
        <dbReference type="EMBL" id="CKR88981.1"/>
    </source>
</evidence>
<feature type="region of interest" description="Disordered" evidence="1">
    <location>
        <begin position="1"/>
        <end position="109"/>
    </location>
</feature>
<evidence type="ECO:0000256" key="1">
    <source>
        <dbReference type="SAM" id="MobiDB-lite"/>
    </source>
</evidence>
<reference evidence="5 6" key="1">
    <citation type="submission" date="2015-03" db="EMBL/GenBank/DDBJ databases">
        <authorList>
            <consortium name="Pathogen Informatics"/>
        </authorList>
    </citation>
    <scope>NUCLEOTIDE SEQUENCE [LARGE SCALE GENOMIC DNA]</scope>
    <source>
        <strain evidence="3 7">Bir 185</strain>
        <strain evidence="2 6">Bir 187</strain>
        <strain evidence="4 5">G09801536</strain>
    </source>
</reference>
<dbReference type="EMBL" id="CSAD01000506">
    <property type="protein sequence ID" value="COW08567.1"/>
    <property type="molecule type" value="Genomic_DNA"/>
</dbReference>
<evidence type="ECO:0000313" key="5">
    <source>
        <dbReference type="Proteomes" id="UP000045842"/>
    </source>
</evidence>
<feature type="compositionally biased region" description="Low complexity" evidence="1">
    <location>
        <begin position="71"/>
        <end position="82"/>
    </location>
</feature>
<protein>
    <submittedName>
        <fullName evidence="2">Uncharacterized protein</fullName>
    </submittedName>
</protein>
<sequence length="196" mass="19842">MASSAADASSRSVMRSRSDDCSAGSSGSPAAGSPISNRAPVASAVFSSGAGSHSNMNRRLVSSVAPLPDPSTAISTSSTTSSGWPFASVRTTSPTSRSPAAAREPTARTPRVISPYTWTPAKRTGTTKAELEDGPCRASWPPARSVAVRVAPSVCNAISIITGCSMNSREPVLADAGSRTCARATPACVTASPTMP</sequence>
<feature type="compositionally biased region" description="Low complexity" evidence="1">
    <location>
        <begin position="90"/>
        <end position="109"/>
    </location>
</feature>
<dbReference type="Proteomes" id="UP000045842">
    <property type="component" value="Unassembled WGS sequence"/>
</dbReference>
<evidence type="ECO:0000313" key="6">
    <source>
        <dbReference type="Proteomes" id="UP000049023"/>
    </source>
</evidence>